<accession>L8HCZ1</accession>
<evidence type="ECO:0000313" key="8">
    <source>
        <dbReference type="Proteomes" id="UP000011083"/>
    </source>
</evidence>
<dbReference type="NCBIfam" id="TIGR00229">
    <property type="entry name" value="sensory_box"/>
    <property type="match status" value="1"/>
</dbReference>
<feature type="compositionally biased region" description="Basic and acidic residues" evidence="3">
    <location>
        <begin position="66"/>
        <end position="75"/>
    </location>
</feature>
<evidence type="ECO:0000256" key="2">
    <source>
        <dbReference type="PROSITE-ProRule" id="PRU00169"/>
    </source>
</evidence>
<feature type="domain" description="PAS" evidence="6">
    <location>
        <begin position="994"/>
        <end position="1064"/>
    </location>
</feature>
<dbReference type="FunFam" id="1.10.287.130:FF:000045">
    <property type="entry name" value="Two-component system sensor histidine kinase/response regulator"/>
    <property type="match status" value="1"/>
</dbReference>
<name>L8HCZ1_ACACF</name>
<evidence type="ECO:0000259" key="5">
    <source>
        <dbReference type="PROSITE" id="PS50110"/>
    </source>
</evidence>
<dbReference type="InterPro" id="IPR036890">
    <property type="entry name" value="HATPase_C_sf"/>
</dbReference>
<dbReference type="InterPro" id="IPR011006">
    <property type="entry name" value="CheY-like_superfamily"/>
</dbReference>
<gene>
    <name evidence="7" type="ORF">ACA1_034480</name>
</gene>
<feature type="compositionally biased region" description="Pro residues" evidence="3">
    <location>
        <begin position="1722"/>
        <end position="1735"/>
    </location>
</feature>
<dbReference type="SUPFAM" id="SSF52172">
    <property type="entry name" value="CheY-like"/>
    <property type="match status" value="2"/>
</dbReference>
<dbReference type="InterPro" id="IPR001789">
    <property type="entry name" value="Sig_transdc_resp-reg_receiver"/>
</dbReference>
<feature type="modified residue" description="4-aspartylphosphate" evidence="2">
    <location>
        <position position="904"/>
    </location>
</feature>
<dbReference type="SUPFAM" id="SSF47384">
    <property type="entry name" value="Homodimeric domain of signal transducing histidine kinase"/>
    <property type="match status" value="2"/>
</dbReference>
<dbReference type="Pfam" id="PF00512">
    <property type="entry name" value="HisKA"/>
    <property type="match status" value="2"/>
</dbReference>
<dbReference type="CDD" id="cd16922">
    <property type="entry name" value="HATPase_EvgS-ArcB-TorS-like"/>
    <property type="match status" value="1"/>
</dbReference>
<organism evidence="7 8">
    <name type="scientific">Acanthamoeba castellanii (strain ATCC 30010 / Neff)</name>
    <dbReference type="NCBI Taxonomy" id="1257118"/>
    <lineage>
        <taxon>Eukaryota</taxon>
        <taxon>Amoebozoa</taxon>
        <taxon>Discosea</taxon>
        <taxon>Longamoebia</taxon>
        <taxon>Centramoebida</taxon>
        <taxon>Acanthamoebidae</taxon>
        <taxon>Acanthamoeba</taxon>
    </lineage>
</organism>
<evidence type="ECO:0000313" key="7">
    <source>
        <dbReference type="EMBL" id="ELR22603.1"/>
    </source>
</evidence>
<dbReference type="Proteomes" id="UP000011083">
    <property type="component" value="Unassembled WGS sequence"/>
</dbReference>
<dbReference type="SMART" id="SM00388">
    <property type="entry name" value="HisKA"/>
    <property type="match status" value="2"/>
</dbReference>
<sequence length="1735" mass="189516">MVHLANDDEMDALDQLTEALVEPGLLHHASKRLQGLVLACLQQALRIHRLDDDDDHRPSSSPPPHQPHDKPEEAGKSLVAGSPTVHRGALSEVEAARHTAEQSNLPTKWLTAGGELCALIREKDWSCTPFGPIASWPHTLKIALTVCLFSRFPFVIFWGRDYRMLYNDTYRPIMGGTYKECWPTIWEEQMQLMDAVVQTKRANWAENAYAPMDRNGYLEECYFTFSYTPLFLSDNTVGGVFTACTENTMRVIGERQLRTLRDLAARGTEARSVRDAVRIVGEIVTTTGKYDIAFSNIYTLDAKGRRAVLAETAGDLTKGSLLCPELVTLSRDLSSQDSEDSKSDDDTEEQGGVWCPIFNDVIESKEPQLVSLAPFGSAVPPCSAWGHTDDDRTRSCLVLPMTSHTGSDKVVGVLVAGVNPRHELDDNYRIFFNLFANNVSSIIMNATAREEERQRAEALAELDRVKTTFFSNISHEFRTPLTLMLGPLEDLLDQAELQVEKEQLTLIHRNALRLYKLVNSLLDFSRLEDGRARANFEAVSLGRLTQDLASIFRSATERTKRCDRERRANVDLVVECEEELEQPVYVDKDMWEKIVLNLLSNALKFTMHGQIRVSVKTVTREDEAELMVADTGIGIPAEELLLLGKRFHRVQTPGGRSHEGTGIGLALVYELVRLHGGTVEVTSQLGFGSAFRVRIPFGTDHLPSQEVVHLARPLSLAGSSSSAPAGVRGVQSLDCAAEPAEAAAAADHEAYASTLADARNYSKTASWWLPSIAVVTSPSASGLAKGTSSGSLSPTSSSSPDMPSSPRQRTAASFSVLSASSSPPSSLPSAPSSDEKKPRRRKKRRASGESTKARILLADDNFDMREYVARLLSAKYEVISVSNGLEAASVLRSNPQGVDLVLTDVMMPFLDGFGLLKEIRSRDATQTLPVIMLSARAGEEASAEGLAEGADDYLTKPFTARELLSRVASHLNMSRMRNDAARTELALRVKVDEGKERLERILAAIQDAFMSLDARQRYSFVNTNAANLLGAKKEDMIGHNVWRFMVDTEDGVVARNLERAMNDKVDVVFDFYYSVHDRCRLPASTLAAKAALQYESRMFPGAGGGVSIFTIDVTARKKAEHRLALLSQVGQLLAASVETHLSSLLEAAVKIVEGSVVADWSIVDVVAENGQLERIATPHSPTHLWQLHKLGNDPLGDDEEADRYYRVVRLSNGERVGIECGLATSPARGENFVMHLLQGHGRIYGLWVFARESFAHSDDLDKDKAVCAEIAQRAGMAIDNARLYREADSANQAKDHFLAALSHELRTPLTPALLLSEALLGEMLPQDVEDNVRLIHESVMLEVQLIDDLLDLTKISRNKLKLNLRPITLHEILSRTVQIVAHDISAKKLVVTRDFQATNDRLVGDPARLQQVAWNLVKNAIKFTPEGGAITIRTSNYVLDRPVAAPDLEQSGQAADREDPAEDQSPPPGESPSSLQPPPQAMERVEMLRVEIIDTGIGIESHVIPHLFRAFEQGDASITVRFGGLGLGLAISRSFVEMHRGELTASSEGKNKGATFAVHLPTDAPATAIAALDMQPPHQHPPAPAPAMPGPHTPALTVATASQALPPPPRTGPLKVLLVEDNKSTLMIMSRLLRQKLGFAVVVASSVADALRVAAEEKASDEGQVDVVVSDIGLPDGSGLELMAALKATYHLPGIALSGYGSEEDVERSREAVTTSTSPSPSSSPPSPPPSINSP</sequence>
<dbReference type="SUPFAM" id="SSF55781">
    <property type="entry name" value="GAF domain-like"/>
    <property type="match status" value="1"/>
</dbReference>
<dbReference type="SUPFAM" id="SSF55874">
    <property type="entry name" value="ATPase domain of HSP90 chaperone/DNA topoisomerase II/histidine kinase"/>
    <property type="match status" value="2"/>
</dbReference>
<feature type="region of interest" description="Disordered" evidence="3">
    <location>
        <begin position="783"/>
        <end position="850"/>
    </location>
</feature>
<proteinExistence type="predicted"/>
<evidence type="ECO:0000259" key="6">
    <source>
        <dbReference type="PROSITE" id="PS50112"/>
    </source>
</evidence>
<dbReference type="InterPro" id="IPR005467">
    <property type="entry name" value="His_kinase_dom"/>
</dbReference>
<dbReference type="RefSeq" id="XP_004349724.1">
    <property type="nucleotide sequence ID" value="XM_004349674.1"/>
</dbReference>
<dbReference type="InterPro" id="IPR003594">
    <property type="entry name" value="HATPase_dom"/>
</dbReference>
<dbReference type="EMBL" id="KB007879">
    <property type="protein sequence ID" value="ELR22603.1"/>
    <property type="molecule type" value="Genomic_DNA"/>
</dbReference>
<dbReference type="Gene3D" id="1.10.287.130">
    <property type="match status" value="2"/>
</dbReference>
<feature type="domain" description="Histidine kinase" evidence="4">
    <location>
        <begin position="1300"/>
        <end position="1564"/>
    </location>
</feature>
<feature type="region of interest" description="Disordered" evidence="3">
    <location>
        <begin position="1701"/>
        <end position="1735"/>
    </location>
</feature>
<dbReference type="InterPro" id="IPR029016">
    <property type="entry name" value="GAF-like_dom_sf"/>
</dbReference>
<feature type="modified residue" description="4-aspartylphosphate" evidence="2">
    <location>
        <position position="1671"/>
    </location>
</feature>
<protein>
    <submittedName>
        <fullName evidence="7">Multisensor hybrid histidine kinase, putative</fullName>
    </submittedName>
</protein>
<dbReference type="InterPro" id="IPR003661">
    <property type="entry name" value="HisK_dim/P_dom"/>
</dbReference>
<dbReference type="SMART" id="SM00448">
    <property type="entry name" value="REC"/>
    <property type="match status" value="2"/>
</dbReference>
<dbReference type="Pfam" id="PF02518">
    <property type="entry name" value="HATPase_c"/>
    <property type="match status" value="2"/>
</dbReference>
<dbReference type="CDD" id="cd00130">
    <property type="entry name" value="PAS"/>
    <property type="match status" value="1"/>
</dbReference>
<dbReference type="Gene3D" id="3.40.50.2300">
    <property type="match status" value="2"/>
</dbReference>
<evidence type="ECO:0000259" key="4">
    <source>
        <dbReference type="PROSITE" id="PS50109"/>
    </source>
</evidence>
<dbReference type="InterPro" id="IPR036097">
    <property type="entry name" value="HisK_dim/P_sf"/>
</dbReference>
<evidence type="ECO:0000256" key="1">
    <source>
        <dbReference type="ARBA" id="ARBA00022553"/>
    </source>
</evidence>
<feature type="compositionally biased region" description="Pro residues" evidence="3">
    <location>
        <begin position="1465"/>
        <end position="1480"/>
    </location>
</feature>
<feature type="region of interest" description="Disordered" evidence="3">
    <location>
        <begin position="1450"/>
        <end position="1480"/>
    </location>
</feature>
<dbReference type="Gene3D" id="3.30.565.10">
    <property type="entry name" value="Histidine kinase-like ATPase, C-terminal domain"/>
    <property type="match status" value="2"/>
</dbReference>
<dbReference type="SMART" id="SM00091">
    <property type="entry name" value="PAS"/>
    <property type="match status" value="1"/>
</dbReference>
<feature type="region of interest" description="Disordered" evidence="3">
    <location>
        <begin position="332"/>
        <end position="352"/>
    </location>
</feature>
<dbReference type="KEGG" id="acan:ACA1_034480"/>
<dbReference type="PANTHER" id="PTHR43547:SF2">
    <property type="entry name" value="HYBRID SIGNAL TRANSDUCTION HISTIDINE KINASE C"/>
    <property type="match status" value="1"/>
</dbReference>
<dbReference type="PROSITE" id="PS50112">
    <property type="entry name" value="PAS"/>
    <property type="match status" value="1"/>
</dbReference>
<dbReference type="VEuPathDB" id="AmoebaDB:ACA1_034480"/>
<dbReference type="CDD" id="cd17574">
    <property type="entry name" value="REC_OmpR"/>
    <property type="match status" value="1"/>
</dbReference>
<keyword evidence="7" id="KW-0418">Kinase</keyword>
<keyword evidence="8" id="KW-1185">Reference proteome</keyword>
<dbReference type="GO" id="GO:0000155">
    <property type="term" value="F:phosphorelay sensor kinase activity"/>
    <property type="evidence" value="ECO:0007669"/>
    <property type="project" value="InterPro"/>
</dbReference>
<dbReference type="SUPFAM" id="SSF55785">
    <property type="entry name" value="PYP-like sensor domain (PAS domain)"/>
    <property type="match status" value="1"/>
</dbReference>
<dbReference type="InterPro" id="IPR035965">
    <property type="entry name" value="PAS-like_dom_sf"/>
</dbReference>
<keyword evidence="1 2" id="KW-0597">Phosphoprotein</keyword>
<feature type="domain" description="Response regulatory" evidence="5">
    <location>
        <begin position="1615"/>
        <end position="1735"/>
    </location>
</feature>
<feature type="compositionally biased region" description="Low complexity" evidence="3">
    <location>
        <begin position="788"/>
        <end position="832"/>
    </location>
</feature>
<dbReference type="GeneID" id="14923561"/>
<dbReference type="PRINTS" id="PR00344">
    <property type="entry name" value="BCTRLSENSOR"/>
</dbReference>
<dbReference type="Gene3D" id="3.30.450.40">
    <property type="match status" value="2"/>
</dbReference>
<dbReference type="Gene3D" id="3.30.450.20">
    <property type="entry name" value="PAS domain"/>
    <property type="match status" value="2"/>
</dbReference>
<keyword evidence="7" id="KW-0808">Transferase</keyword>
<dbReference type="InterPro" id="IPR000014">
    <property type="entry name" value="PAS"/>
</dbReference>
<dbReference type="InterPro" id="IPR004358">
    <property type="entry name" value="Sig_transdc_His_kin-like_C"/>
</dbReference>
<dbReference type="Pfam" id="PF00072">
    <property type="entry name" value="Response_reg"/>
    <property type="match status" value="2"/>
</dbReference>
<dbReference type="SMART" id="SM00387">
    <property type="entry name" value="HATPase_c"/>
    <property type="match status" value="2"/>
</dbReference>
<dbReference type="PANTHER" id="PTHR43547">
    <property type="entry name" value="TWO-COMPONENT HISTIDINE KINASE"/>
    <property type="match status" value="1"/>
</dbReference>
<dbReference type="OrthoDB" id="16389at2759"/>
<dbReference type="CDD" id="cd00082">
    <property type="entry name" value="HisKA"/>
    <property type="match status" value="2"/>
</dbReference>
<dbReference type="PROSITE" id="PS50109">
    <property type="entry name" value="HIS_KIN"/>
    <property type="match status" value="2"/>
</dbReference>
<reference evidence="7 8" key="1">
    <citation type="journal article" date="2013" name="Genome Biol.">
        <title>Genome of Acanthamoeba castellanii highlights extensive lateral gene transfer and early evolution of tyrosine kinase signaling.</title>
        <authorList>
            <person name="Clarke M."/>
            <person name="Lohan A.J."/>
            <person name="Liu B."/>
            <person name="Lagkouvardos I."/>
            <person name="Roy S."/>
            <person name="Zafar N."/>
            <person name="Bertelli C."/>
            <person name="Schilde C."/>
            <person name="Kianianmomeni A."/>
            <person name="Burglin T.R."/>
            <person name="Frech C."/>
            <person name="Turcotte B."/>
            <person name="Kopec K.O."/>
            <person name="Synnott J.M."/>
            <person name="Choo C."/>
            <person name="Paponov I."/>
            <person name="Finkler A."/>
            <person name="Soon Heng Tan C."/>
            <person name="Hutchins A.P."/>
            <person name="Weinmeier T."/>
            <person name="Rattei T."/>
            <person name="Chu J.S."/>
            <person name="Gimenez G."/>
            <person name="Irimia M."/>
            <person name="Rigden D.J."/>
            <person name="Fitzpatrick D.A."/>
            <person name="Lorenzo-Morales J."/>
            <person name="Bateman A."/>
            <person name="Chiu C.H."/>
            <person name="Tang P."/>
            <person name="Hegemann P."/>
            <person name="Fromm H."/>
            <person name="Raoult D."/>
            <person name="Greub G."/>
            <person name="Miranda-Saavedra D."/>
            <person name="Chen N."/>
            <person name="Nash P."/>
            <person name="Ginger M.L."/>
            <person name="Horn M."/>
            <person name="Schaap P."/>
            <person name="Caler L."/>
            <person name="Loftus B."/>
        </authorList>
    </citation>
    <scope>NUCLEOTIDE SEQUENCE [LARGE SCALE GENOMIC DNA]</scope>
    <source>
        <strain evidence="7 8">Neff</strain>
    </source>
</reference>
<evidence type="ECO:0000256" key="3">
    <source>
        <dbReference type="SAM" id="MobiDB-lite"/>
    </source>
</evidence>
<dbReference type="PROSITE" id="PS50110">
    <property type="entry name" value="RESPONSE_REGULATORY"/>
    <property type="match status" value="2"/>
</dbReference>
<feature type="domain" description="Response regulatory" evidence="5">
    <location>
        <begin position="854"/>
        <end position="971"/>
    </location>
</feature>
<feature type="region of interest" description="Disordered" evidence="3">
    <location>
        <begin position="51"/>
        <end position="79"/>
    </location>
</feature>
<feature type="domain" description="Histidine kinase" evidence="4">
    <location>
        <begin position="472"/>
        <end position="699"/>
    </location>
</feature>